<comment type="cofactor">
    <cofactor evidence="1">
        <name>[4Fe-4S] cluster</name>
        <dbReference type="ChEBI" id="CHEBI:49883"/>
    </cofactor>
</comment>
<dbReference type="EMBL" id="JX456532">
    <property type="protein sequence ID" value="AFS60637.1"/>
    <property type="molecule type" value="Genomic_DNA"/>
</dbReference>
<sequence>MSDVLLVSVPYAALQHPSPALGCLQAVLRRRGIEVHTMHANLRFAERIGIGNYTWFGTYSRPQLLGELTFAKAAFPDFEPDLHAYAQVINVPEAEHAIRDVRQAAVSFIDEMAQQIIEQDPKIVGCSSTFQQNCASLALLRRLRELSPGIVTVMGGANCESEMGRALHTNFDWVDYVVSGDGDEVFPDLCERILHNDIAGIASNEALRRFVFTPASRPFANFQVVERATTQDMDGLPLPDYDDYFRELAETKIEYFATPGLLVETARGCWWGEKHPCTFCGLNGGCMSFRAMSPEKAEWHICELSARYGIDGIEVIDNILAPSYFNTVLPALARKEKRLRLACEVKANLKREQVKALADAGAIWVQPGIEALHDETLKLIDKGATVCQNLQLLKWAREYGVHITWNYLLGIPGERRALYKEVADLLPLIMHLQAPNGPGSRLSFDRFSVYHTHADHYQLTLRPAWGYSNVYPLPISQLIDLAYHFDDVGPNAVLRSDFPEMELLRERLKEWCDLQPEPSGYDDPADLPPLPRLDVFERDDGRLLIEDTRPCAPATQRELCGLSAYLYTACDRGRTAARLRSACHDEGFSEATAADVDRELTRLIDDKLMAFVSNRFLSLAVRAPYPACRPLSEHPDGQVYLRPVQKHREPREQTIQDVFGLKL</sequence>
<dbReference type="SFLD" id="SFLDS00029">
    <property type="entry name" value="Radical_SAM"/>
    <property type="match status" value="1"/>
</dbReference>
<dbReference type="Gene3D" id="3.40.50.280">
    <property type="entry name" value="Cobalamin-binding domain"/>
    <property type="match status" value="1"/>
</dbReference>
<evidence type="ECO:0000259" key="6">
    <source>
        <dbReference type="PROSITE" id="PS51332"/>
    </source>
</evidence>
<dbReference type="SMART" id="SM00729">
    <property type="entry name" value="Elp3"/>
    <property type="match status" value="1"/>
</dbReference>
<dbReference type="InterPro" id="IPR023984">
    <property type="entry name" value="rSAM_ocin_1"/>
</dbReference>
<accession>J9ZW10</accession>
<keyword evidence="7" id="KW-0489">Methyltransferase</keyword>
<dbReference type="GO" id="GO:0031419">
    <property type="term" value="F:cobalamin binding"/>
    <property type="evidence" value="ECO:0007669"/>
    <property type="project" value="InterPro"/>
</dbReference>
<dbReference type="InterPro" id="IPR007197">
    <property type="entry name" value="rSAM"/>
</dbReference>
<protein>
    <submittedName>
        <fullName evidence="7">C-methyltransferase</fullName>
    </submittedName>
</protein>
<dbReference type="InterPro" id="IPR051198">
    <property type="entry name" value="BchE-like"/>
</dbReference>
<dbReference type="GO" id="GO:0051536">
    <property type="term" value="F:iron-sulfur cluster binding"/>
    <property type="evidence" value="ECO:0007669"/>
    <property type="project" value="UniProtKB-KW"/>
</dbReference>
<dbReference type="InterPro" id="IPR013785">
    <property type="entry name" value="Aldolase_TIM"/>
</dbReference>
<evidence type="ECO:0000256" key="3">
    <source>
        <dbReference type="ARBA" id="ARBA00022723"/>
    </source>
</evidence>
<evidence type="ECO:0000256" key="2">
    <source>
        <dbReference type="ARBA" id="ARBA00022691"/>
    </source>
</evidence>
<evidence type="ECO:0000256" key="4">
    <source>
        <dbReference type="ARBA" id="ARBA00023004"/>
    </source>
</evidence>
<dbReference type="GO" id="GO:0046872">
    <property type="term" value="F:metal ion binding"/>
    <property type="evidence" value="ECO:0007669"/>
    <property type="project" value="UniProtKB-KW"/>
</dbReference>
<proteinExistence type="predicted"/>
<dbReference type="CDD" id="cd01335">
    <property type="entry name" value="Radical_SAM"/>
    <property type="match status" value="1"/>
</dbReference>
<keyword evidence="5" id="KW-0411">Iron-sulfur</keyword>
<evidence type="ECO:0000313" key="7">
    <source>
        <dbReference type="EMBL" id="AFS60637.1"/>
    </source>
</evidence>
<dbReference type="Gene3D" id="3.20.20.70">
    <property type="entry name" value="Aldolase class I"/>
    <property type="match status" value="1"/>
</dbReference>
<dbReference type="SUPFAM" id="SSF102114">
    <property type="entry name" value="Radical SAM enzymes"/>
    <property type="match status" value="1"/>
</dbReference>
<dbReference type="AlphaFoldDB" id="J9ZW10"/>
<dbReference type="SUPFAM" id="SSF52242">
    <property type="entry name" value="Cobalamin (vitamin B12)-binding domain"/>
    <property type="match status" value="1"/>
</dbReference>
<reference evidence="7" key="1">
    <citation type="journal article" date="2012" name="Science">
        <title>Metagenome mining reveals polytheonamides as posttranslationally modified ribosomal peptides.</title>
        <authorList>
            <person name="Freeman M.F."/>
            <person name="Gurgui C."/>
            <person name="Helf M.J."/>
            <person name="Morinaka B.I."/>
            <person name="Uria A.R."/>
            <person name="Oldham N.J."/>
            <person name="Sahl H.G."/>
            <person name="Matsunaga S."/>
            <person name="Piel J."/>
        </authorList>
    </citation>
    <scope>NUCLEOTIDE SEQUENCE</scope>
</reference>
<dbReference type="Pfam" id="PF04055">
    <property type="entry name" value="Radical_SAM"/>
    <property type="match status" value="1"/>
</dbReference>
<keyword evidence="2" id="KW-0949">S-adenosyl-L-methionine</keyword>
<name>J9ZW10_BACS1</name>
<keyword evidence="7" id="KW-0808">Transferase</keyword>
<dbReference type="PANTHER" id="PTHR43409">
    <property type="entry name" value="ANAEROBIC MAGNESIUM-PROTOPORPHYRIN IX MONOMETHYL ESTER CYCLASE-RELATED"/>
    <property type="match status" value="1"/>
</dbReference>
<dbReference type="SFLD" id="SFLDG01082">
    <property type="entry name" value="B12-binding_domain_containing"/>
    <property type="match status" value="1"/>
</dbReference>
<keyword evidence="3" id="KW-0479">Metal-binding</keyword>
<keyword evidence="4" id="KW-0408">Iron</keyword>
<dbReference type="InterPro" id="IPR006638">
    <property type="entry name" value="Elp3/MiaA/NifB-like_rSAM"/>
</dbReference>
<evidence type="ECO:0000256" key="5">
    <source>
        <dbReference type="ARBA" id="ARBA00023014"/>
    </source>
</evidence>
<dbReference type="GO" id="GO:0008168">
    <property type="term" value="F:methyltransferase activity"/>
    <property type="evidence" value="ECO:0007669"/>
    <property type="project" value="UniProtKB-KW"/>
</dbReference>
<dbReference type="NCBIfam" id="TIGR03975">
    <property type="entry name" value="rSAM_ocin_1"/>
    <property type="match status" value="1"/>
</dbReference>
<dbReference type="GO" id="GO:0005829">
    <property type="term" value="C:cytosol"/>
    <property type="evidence" value="ECO:0007669"/>
    <property type="project" value="TreeGrafter"/>
</dbReference>
<evidence type="ECO:0000256" key="1">
    <source>
        <dbReference type="ARBA" id="ARBA00001966"/>
    </source>
</evidence>
<dbReference type="InterPro" id="IPR058240">
    <property type="entry name" value="rSAM_sf"/>
</dbReference>
<dbReference type="GO" id="GO:0032259">
    <property type="term" value="P:methylation"/>
    <property type="evidence" value="ECO:0007669"/>
    <property type="project" value="UniProtKB-KW"/>
</dbReference>
<organism evidence="7">
    <name type="scientific">Bacterium symbiont subsp. Theonella swinhoei (strain pTSMAC1)</name>
    <dbReference type="NCBI Taxonomy" id="1221190"/>
    <lineage>
        <taxon>Bacteria</taxon>
    </lineage>
</organism>
<dbReference type="SFLD" id="SFLDF00324">
    <property type="entry name" value="bacteriocin_maturation"/>
    <property type="match status" value="1"/>
</dbReference>
<dbReference type="PANTHER" id="PTHR43409:SF7">
    <property type="entry name" value="BLL1977 PROTEIN"/>
    <property type="match status" value="1"/>
</dbReference>
<dbReference type="InterPro" id="IPR006158">
    <property type="entry name" value="Cobalamin-bd"/>
</dbReference>
<feature type="domain" description="B12-binding" evidence="6">
    <location>
        <begin position="65"/>
        <end position="200"/>
    </location>
</feature>
<dbReference type="PROSITE" id="PS51332">
    <property type="entry name" value="B12_BINDING"/>
    <property type="match status" value="1"/>
</dbReference>
<gene>
    <name evidence="7" type="primary">poyB</name>
</gene>
<dbReference type="InterPro" id="IPR036724">
    <property type="entry name" value="Cobalamin-bd_sf"/>
</dbReference>